<feature type="region of interest" description="Disordered" evidence="1">
    <location>
        <begin position="693"/>
        <end position="723"/>
    </location>
</feature>
<sequence>MCVGEGGPRARPHREASPEAAVGNRPNTGLRPPGKMPETKQRMIMAHQETPSSGLQLLLLLQNLNLECWATENHVCSGPNSSLWGCLPVWPSPRPSLTCTHAPRPALLTFKLGLCGLLVLHLTHSEEGTVLQVGAGTLVRGLGDVWAGGLPCSPIGRGSGDTSMSRSTRSLCNLQTPKSLQVHIPSASALGVWITIRTISHPRDHPDTQTQMRHSAQGSGHQGGNCICLQLGPPRPSPWGLESGIPNPYHGVSGERVNSRGEPAVKGIQAERGTTSGCWRVKLGCRGHKLGPSRMEYVAGTSVCGEGAPSSGSGWEDSIGKGEASKGSGPGAVARPRVVLILSTRTPLMAVWGLWGWRSGEWRAGGRVVSQLTVPPQGLTQVLLAPGATSGTAGAPAKSPRCRRDGVGEGAHAQTHRRADSGTRAERVAASMHALPHPVPPASGTFGWGYCYTGSGAWGQEDLGQALRWDVSHQTPKMGLLLLTLSGPPHPSTGSVPSEQPVTSQPVSPSPRGFGIPDSSPHGDCHQRGFQPMSEATGRGGPNWRQIQFPPWCPEPCTLVRVISGCPQLACGPGVVDGQKHWECRPAGIGEESSPGRGALGVRGEPAVKGVQAERGTTSGCWRWGVGAIREGAPSSGSGERLGLKGSGAGGVARPRAVVALSARTPLVAVWGHWGWRSGEWRAAARRRVGLQKGGVPAHGPTQVLLAPGAASGTAGAPAESPRCRWDGEGRACANAQTRGQRNPRRARVFLEQLPEKERGLESGPTLTVSSAAAAWEVKGRWMGHGAGDWGGAWVGDPEEVLRPPPGSWCCPVSLVFPEPFVCPDSYSRVWESGCGPGTSPTGPQTMACSLDGRRLRGGVPVLRGSRWTCSHLLQGLFSGRPLLPRVRRHIFMPAGSWEEGAVLSRAASTAGKDLVTLLSSLASSGGGRGPLRDVGGPVVRHERRRSPIFGVWWETGPVQDGRIVSGRERLARGGCLVESRATGPIRTLRRWCCPLSLVVPEPRICPDSYSRVWESGCGPGTSPTGPRTVACSLEAGAVQSVGGG</sequence>
<feature type="compositionally biased region" description="Low complexity" evidence="1">
    <location>
        <begin position="387"/>
        <end position="397"/>
    </location>
</feature>
<feature type="compositionally biased region" description="Low complexity" evidence="1">
    <location>
        <begin position="707"/>
        <end position="721"/>
    </location>
</feature>
<reference evidence="2 3" key="1">
    <citation type="journal article" date="2019" name="Mol. Ecol. Resour.">
        <title>Improving Illumina assemblies with Hi-C and long reads: an example with the North African dromedary.</title>
        <authorList>
            <person name="Elbers J.P."/>
            <person name="Rogers M.F."/>
            <person name="Perelman P.L."/>
            <person name="Proskuryakova A.A."/>
            <person name="Serdyukova N.A."/>
            <person name="Johnson W.E."/>
            <person name="Horin P."/>
            <person name="Corander J."/>
            <person name="Murphy D."/>
            <person name="Burger P.A."/>
        </authorList>
    </citation>
    <scope>NUCLEOTIDE SEQUENCE [LARGE SCALE GENOMIC DNA]</scope>
    <source>
        <strain evidence="2">Drom800</strain>
        <tissue evidence="2">Blood</tissue>
    </source>
</reference>
<feature type="region of interest" description="Disordered" evidence="1">
    <location>
        <begin position="1"/>
        <end position="37"/>
    </location>
</feature>
<feature type="region of interest" description="Disordered" evidence="1">
    <location>
        <begin position="387"/>
        <end position="423"/>
    </location>
</feature>
<evidence type="ECO:0000313" key="3">
    <source>
        <dbReference type="Proteomes" id="UP000299084"/>
    </source>
</evidence>
<evidence type="ECO:0000256" key="1">
    <source>
        <dbReference type="SAM" id="MobiDB-lite"/>
    </source>
</evidence>
<dbReference type="AlphaFoldDB" id="A0A5N4C255"/>
<feature type="region of interest" description="Disordered" evidence="1">
    <location>
        <begin position="485"/>
        <end position="511"/>
    </location>
</feature>
<gene>
    <name evidence="2" type="ORF">Cadr_000003245</name>
</gene>
<dbReference type="EMBL" id="JWIN03000037">
    <property type="protein sequence ID" value="KAB1252754.1"/>
    <property type="molecule type" value="Genomic_DNA"/>
</dbReference>
<keyword evidence="3" id="KW-1185">Reference proteome</keyword>
<protein>
    <submittedName>
        <fullName evidence="2">Uncharacterized protein</fullName>
    </submittedName>
</protein>
<accession>A0A5N4C255</accession>
<proteinExistence type="predicted"/>
<evidence type="ECO:0000313" key="2">
    <source>
        <dbReference type="EMBL" id="KAB1252754.1"/>
    </source>
</evidence>
<feature type="region of interest" description="Disordered" evidence="1">
    <location>
        <begin position="306"/>
        <end position="332"/>
    </location>
</feature>
<organism evidence="2 3">
    <name type="scientific">Camelus dromedarius</name>
    <name type="common">Dromedary</name>
    <name type="synonym">Arabian camel</name>
    <dbReference type="NCBI Taxonomy" id="9838"/>
    <lineage>
        <taxon>Eukaryota</taxon>
        <taxon>Metazoa</taxon>
        <taxon>Chordata</taxon>
        <taxon>Craniata</taxon>
        <taxon>Vertebrata</taxon>
        <taxon>Euteleostomi</taxon>
        <taxon>Mammalia</taxon>
        <taxon>Eutheria</taxon>
        <taxon>Laurasiatheria</taxon>
        <taxon>Artiodactyla</taxon>
        <taxon>Tylopoda</taxon>
        <taxon>Camelidae</taxon>
        <taxon>Camelus</taxon>
    </lineage>
</organism>
<comment type="caution">
    <text evidence="2">The sequence shown here is derived from an EMBL/GenBank/DDBJ whole genome shotgun (WGS) entry which is preliminary data.</text>
</comment>
<feature type="compositionally biased region" description="Low complexity" evidence="1">
    <location>
        <begin position="495"/>
        <end position="511"/>
    </location>
</feature>
<name>A0A5N4C255_CAMDR</name>
<dbReference type="Proteomes" id="UP000299084">
    <property type="component" value="Unassembled WGS sequence"/>
</dbReference>